<evidence type="ECO:0000313" key="1">
    <source>
        <dbReference type="EMBL" id="RHN70785.1"/>
    </source>
</evidence>
<dbReference type="EMBL" id="PSQE01000003">
    <property type="protein sequence ID" value="RHN70785.1"/>
    <property type="molecule type" value="Genomic_DNA"/>
</dbReference>
<reference evidence="1" key="1">
    <citation type="journal article" date="2018" name="Nat. Plants">
        <title>Whole-genome landscape of Medicago truncatula symbiotic genes.</title>
        <authorList>
            <person name="Pecrix Y."/>
            <person name="Gamas P."/>
            <person name="Carrere S."/>
        </authorList>
    </citation>
    <scope>NUCLEOTIDE SEQUENCE</scope>
    <source>
        <tissue evidence="1">Leaves</tissue>
    </source>
</reference>
<accession>A0A396J2Z8</accession>
<proteinExistence type="predicted"/>
<dbReference type="Proteomes" id="UP000265566">
    <property type="component" value="Chromosome 3"/>
</dbReference>
<organism evidence="1">
    <name type="scientific">Medicago truncatula</name>
    <name type="common">Barrel medic</name>
    <name type="synonym">Medicago tribuloides</name>
    <dbReference type="NCBI Taxonomy" id="3880"/>
    <lineage>
        <taxon>Eukaryota</taxon>
        <taxon>Viridiplantae</taxon>
        <taxon>Streptophyta</taxon>
        <taxon>Embryophyta</taxon>
        <taxon>Tracheophyta</taxon>
        <taxon>Spermatophyta</taxon>
        <taxon>Magnoliopsida</taxon>
        <taxon>eudicotyledons</taxon>
        <taxon>Gunneridae</taxon>
        <taxon>Pentapetalae</taxon>
        <taxon>rosids</taxon>
        <taxon>fabids</taxon>
        <taxon>Fabales</taxon>
        <taxon>Fabaceae</taxon>
        <taxon>Papilionoideae</taxon>
        <taxon>50 kb inversion clade</taxon>
        <taxon>NPAAA clade</taxon>
        <taxon>Hologalegina</taxon>
        <taxon>IRL clade</taxon>
        <taxon>Trifolieae</taxon>
        <taxon>Medicago</taxon>
    </lineage>
</organism>
<gene>
    <name evidence="1" type="ORF">MtrunA17_Chr3g0139251</name>
</gene>
<sequence>MNIDFKALEDNTTWILIDFLDGFGKGRIMLKLKFYSLLFLI</sequence>
<name>A0A396J2Z8_MEDTR</name>
<protein>
    <submittedName>
        <fullName evidence="1">Uncharacterized protein</fullName>
    </submittedName>
</protein>
<dbReference type="Gramene" id="rna19402">
    <property type="protein sequence ID" value="RHN70785.1"/>
    <property type="gene ID" value="gene19402"/>
</dbReference>
<comment type="caution">
    <text evidence="1">The sequence shown here is derived from an EMBL/GenBank/DDBJ whole genome shotgun (WGS) entry which is preliminary data.</text>
</comment>
<dbReference type="AlphaFoldDB" id="A0A396J2Z8"/>